<feature type="region of interest" description="Disordered" evidence="1">
    <location>
        <begin position="238"/>
        <end position="288"/>
    </location>
</feature>
<dbReference type="Proteomes" id="UP000324800">
    <property type="component" value="Unassembled WGS sequence"/>
</dbReference>
<dbReference type="EMBL" id="SNRW01000615">
    <property type="protein sequence ID" value="KAA6400134.1"/>
    <property type="molecule type" value="Genomic_DNA"/>
</dbReference>
<evidence type="ECO:0000313" key="3">
    <source>
        <dbReference type="Proteomes" id="UP000324800"/>
    </source>
</evidence>
<feature type="compositionally biased region" description="Basic residues" evidence="1">
    <location>
        <begin position="274"/>
        <end position="288"/>
    </location>
</feature>
<protein>
    <submittedName>
        <fullName evidence="2">Uncharacterized protein</fullName>
    </submittedName>
</protein>
<dbReference type="AlphaFoldDB" id="A0A5J4WYR7"/>
<accession>A0A5J4WYR7</accession>
<evidence type="ECO:0000256" key="1">
    <source>
        <dbReference type="SAM" id="MobiDB-lite"/>
    </source>
</evidence>
<gene>
    <name evidence="2" type="ORF">EZS28_004334</name>
</gene>
<comment type="caution">
    <text evidence="2">The sequence shown here is derived from an EMBL/GenBank/DDBJ whole genome shotgun (WGS) entry which is preliminary data.</text>
</comment>
<feature type="compositionally biased region" description="Polar residues" evidence="1">
    <location>
        <begin position="155"/>
        <end position="194"/>
    </location>
</feature>
<feature type="compositionally biased region" description="Acidic residues" evidence="1">
    <location>
        <begin position="256"/>
        <end position="269"/>
    </location>
</feature>
<name>A0A5J4WYR7_9EUKA</name>
<reference evidence="2 3" key="1">
    <citation type="submission" date="2019-03" db="EMBL/GenBank/DDBJ databases">
        <title>Single cell metagenomics reveals metabolic interactions within the superorganism composed of flagellate Streblomastix strix and complex community of Bacteroidetes bacteria on its surface.</title>
        <authorList>
            <person name="Treitli S.C."/>
            <person name="Kolisko M."/>
            <person name="Husnik F."/>
            <person name="Keeling P."/>
            <person name="Hampl V."/>
        </authorList>
    </citation>
    <scope>NUCLEOTIDE SEQUENCE [LARGE SCALE GENOMIC DNA]</scope>
    <source>
        <strain evidence="2">ST1C</strain>
    </source>
</reference>
<organism evidence="2 3">
    <name type="scientific">Streblomastix strix</name>
    <dbReference type="NCBI Taxonomy" id="222440"/>
    <lineage>
        <taxon>Eukaryota</taxon>
        <taxon>Metamonada</taxon>
        <taxon>Preaxostyla</taxon>
        <taxon>Oxymonadida</taxon>
        <taxon>Streblomastigidae</taxon>
        <taxon>Streblomastix</taxon>
    </lineage>
</organism>
<evidence type="ECO:0000313" key="2">
    <source>
        <dbReference type="EMBL" id="KAA6400134.1"/>
    </source>
</evidence>
<sequence>MSSKSSGRVNSTSTSLTIPNVFRCPGYYVVFVFEEVEAFMASGTQWTEIVRAIERSTVPPVFDKEAAAVLNGMKKSDSRRFHGLPFSMSFRGYFAIQSFETILDLKIRVLHEIRHSSKARRWWRRHMGNPIPLYAKSTPQKISIGENLQDKKTDSSGTGPQKQNEDNSITTNVAPQNSQYLTNQGKGTQRIGDSQTNNLQTLGKIISNITVSPAGKSAPQQKFKEFEVKMNEIEDMIPKAEEPDLSDLESTSYDQSDYDEEINIGNEEEERNKISKSNKKKKRGYKKKKKQIQYNNFFNPYMNHKRTPRIQPEDFICYSCLIKPPEGELQGANIRNSSIQQLRPIPKPISPYVNKQSIVQTELFPAFSPFAATYELPPPPEINPHFSIINNNNQNQPQPSFPQLRSLASESYTQFRSHKKPNQFSLNAEIGDNYNTLVTEPITCYDYENSLNKLQELYTTDKQKIREENCIDKREIINPDLFPYDNRIPLLIFCVPGQIHVFDTPNEQKNENNSTQNEDDIDLKGEICIVMTQGLKPYTSVWEMWCDMKKKVVGEQELYQLEQQRYKRLCGIAEWEETGGGPGSGGAMLQTSIHMSVAHAGEKNKQLINQSTINLTIITIN</sequence>
<proteinExistence type="predicted"/>
<feature type="region of interest" description="Disordered" evidence="1">
    <location>
        <begin position="146"/>
        <end position="194"/>
    </location>
</feature>